<dbReference type="OrthoDB" id="6313827at2"/>
<gene>
    <name evidence="2" type="ORF">SAMN04487910_0891</name>
</gene>
<dbReference type="InterPro" id="IPR007822">
    <property type="entry name" value="LANC-like"/>
</dbReference>
<dbReference type="AlphaFoldDB" id="A0A1H7J4B9"/>
<dbReference type="EMBL" id="FOAB01000002">
    <property type="protein sequence ID" value="SEK69613.1"/>
    <property type="molecule type" value="Genomic_DNA"/>
</dbReference>
<proteinExistence type="predicted"/>
<dbReference type="Gene3D" id="1.50.10.20">
    <property type="match status" value="1"/>
</dbReference>
<evidence type="ECO:0000313" key="3">
    <source>
        <dbReference type="Proteomes" id="UP000198521"/>
    </source>
</evidence>
<dbReference type="PANTHER" id="PTHR12736:SF21">
    <property type="entry name" value="LANC-LIKE PROTEIN 2"/>
    <property type="match status" value="1"/>
</dbReference>
<name>A0A1H7J4B9_AQUAM</name>
<dbReference type="InterPro" id="IPR033889">
    <property type="entry name" value="LanC"/>
</dbReference>
<dbReference type="PANTHER" id="PTHR12736">
    <property type="entry name" value="LANC-LIKE PROTEIN"/>
    <property type="match status" value="1"/>
</dbReference>
<feature type="binding site" evidence="1">
    <location>
        <position position="264"/>
    </location>
    <ligand>
        <name>Zn(2+)</name>
        <dbReference type="ChEBI" id="CHEBI:29105"/>
    </ligand>
</feature>
<keyword evidence="1" id="KW-0479">Metal-binding</keyword>
<dbReference type="CDD" id="cd04793">
    <property type="entry name" value="LanC"/>
    <property type="match status" value="1"/>
</dbReference>
<dbReference type="GO" id="GO:0046872">
    <property type="term" value="F:metal ion binding"/>
    <property type="evidence" value="ECO:0007669"/>
    <property type="project" value="UniProtKB-KW"/>
</dbReference>
<feature type="binding site" evidence="1">
    <location>
        <position position="315"/>
    </location>
    <ligand>
        <name>Zn(2+)</name>
        <dbReference type="ChEBI" id="CHEBI:29105"/>
    </ligand>
</feature>
<dbReference type="RefSeq" id="WP_091406105.1">
    <property type="nucleotide sequence ID" value="NZ_FOAB01000002.1"/>
</dbReference>
<feature type="binding site" evidence="1">
    <location>
        <position position="314"/>
    </location>
    <ligand>
        <name>Zn(2+)</name>
        <dbReference type="ChEBI" id="CHEBI:29105"/>
    </ligand>
</feature>
<dbReference type="GO" id="GO:0031179">
    <property type="term" value="P:peptide modification"/>
    <property type="evidence" value="ECO:0007669"/>
    <property type="project" value="InterPro"/>
</dbReference>
<keyword evidence="3" id="KW-1185">Reference proteome</keyword>
<evidence type="ECO:0000256" key="1">
    <source>
        <dbReference type="PIRSR" id="PIRSR607822-1"/>
    </source>
</evidence>
<reference evidence="3" key="1">
    <citation type="submission" date="2016-10" db="EMBL/GenBank/DDBJ databases">
        <authorList>
            <person name="Varghese N."/>
            <person name="Submissions S."/>
        </authorList>
    </citation>
    <scope>NUCLEOTIDE SEQUENCE [LARGE SCALE GENOMIC DNA]</scope>
    <source>
        <strain evidence="3">DSM 25232 / NCIMB 14723 / 92V</strain>
    </source>
</reference>
<dbReference type="STRING" id="1038014.SAMN04487910_0891"/>
<accession>A0A1H7J4B9</accession>
<dbReference type="Pfam" id="PF05147">
    <property type="entry name" value="LANC_like"/>
    <property type="match status" value="1"/>
</dbReference>
<dbReference type="SMART" id="SM01260">
    <property type="entry name" value="LANC_like"/>
    <property type="match status" value="1"/>
</dbReference>
<keyword evidence="1" id="KW-0862">Zinc</keyword>
<dbReference type="GO" id="GO:0005886">
    <property type="term" value="C:plasma membrane"/>
    <property type="evidence" value="ECO:0007669"/>
    <property type="project" value="TreeGrafter"/>
</dbReference>
<sequence>MNNLKPILLDKLESISTILSENYKNNEHVGVLSGISGIALFQFYYSKFTEKESHADVGVEIISSVIERINEGYSFPTFCTGIAGAGWAIELLDEEGFIDIDSDDLLSDLDDYLSRAIVQMGEKDKFYDFLHGAIGIGFYFFKRYQSTKSLDLKKSYKVKLLEIVASLKRASIEENGMMKWESYLSEEDEIKGFNLSLSHGMASIINFLSRLTVYDDFRDVVLPILEKATQFILSNENKDVSCSSFFPSWIYEGKEKNNERLAWCYGDLGIGLTLWRVGNVLGNDMIAQKGLITVENSCKRRDLIETKVKDNGLCHGTFGMVQIYNHMYNETQKAIFKETADYWMEQGLNMAIHEDGYVGYKQWSGGTDEGWRKEMNLLEGVAGIGLSIISYLAPFETKWDECLLIS</sequence>
<dbReference type="Proteomes" id="UP000198521">
    <property type="component" value="Unassembled WGS sequence"/>
</dbReference>
<protein>
    <submittedName>
        <fullName evidence="2">Lanthionine synthetase C-like protein</fullName>
    </submittedName>
</protein>
<dbReference type="PRINTS" id="PR01955">
    <property type="entry name" value="LANCFRANKIA"/>
</dbReference>
<dbReference type="SUPFAM" id="SSF158745">
    <property type="entry name" value="LanC-like"/>
    <property type="match status" value="1"/>
</dbReference>
<organism evidence="2 3">
    <name type="scientific">Aquimarina amphilecti</name>
    <dbReference type="NCBI Taxonomy" id="1038014"/>
    <lineage>
        <taxon>Bacteria</taxon>
        <taxon>Pseudomonadati</taxon>
        <taxon>Bacteroidota</taxon>
        <taxon>Flavobacteriia</taxon>
        <taxon>Flavobacteriales</taxon>
        <taxon>Flavobacteriaceae</taxon>
        <taxon>Aquimarina</taxon>
    </lineage>
</organism>
<evidence type="ECO:0000313" key="2">
    <source>
        <dbReference type="EMBL" id="SEK69613.1"/>
    </source>
</evidence>
<dbReference type="PRINTS" id="PR01950">
    <property type="entry name" value="LANCSUPER"/>
</dbReference>